<feature type="transmembrane region" description="Helical" evidence="2">
    <location>
        <begin position="201"/>
        <end position="219"/>
    </location>
</feature>
<proteinExistence type="predicted"/>
<feature type="region of interest" description="Disordered" evidence="1">
    <location>
        <begin position="1741"/>
        <end position="1764"/>
    </location>
</feature>
<keyword evidence="4" id="KW-1185">Reference proteome</keyword>
<gene>
    <name evidence="3" type="ORF">BDV96DRAFT_596533</name>
</gene>
<feature type="compositionally biased region" description="Pro residues" evidence="1">
    <location>
        <begin position="1066"/>
        <end position="1082"/>
    </location>
</feature>
<feature type="compositionally biased region" description="Low complexity" evidence="1">
    <location>
        <begin position="691"/>
        <end position="707"/>
    </location>
</feature>
<keyword evidence="2" id="KW-0812">Transmembrane</keyword>
<dbReference type="EMBL" id="ML977316">
    <property type="protein sequence ID" value="KAF2118684.1"/>
    <property type="molecule type" value="Genomic_DNA"/>
</dbReference>
<protein>
    <submittedName>
        <fullName evidence="3">Uncharacterized protein</fullName>
    </submittedName>
</protein>
<reference evidence="3" key="1">
    <citation type="journal article" date="2020" name="Stud. Mycol.">
        <title>101 Dothideomycetes genomes: a test case for predicting lifestyles and emergence of pathogens.</title>
        <authorList>
            <person name="Haridas S."/>
            <person name="Albert R."/>
            <person name="Binder M."/>
            <person name="Bloem J."/>
            <person name="Labutti K."/>
            <person name="Salamov A."/>
            <person name="Andreopoulos B."/>
            <person name="Baker S."/>
            <person name="Barry K."/>
            <person name="Bills G."/>
            <person name="Bluhm B."/>
            <person name="Cannon C."/>
            <person name="Castanera R."/>
            <person name="Culley D."/>
            <person name="Daum C."/>
            <person name="Ezra D."/>
            <person name="Gonzalez J."/>
            <person name="Henrissat B."/>
            <person name="Kuo A."/>
            <person name="Liang C."/>
            <person name="Lipzen A."/>
            <person name="Lutzoni F."/>
            <person name="Magnuson J."/>
            <person name="Mondo S."/>
            <person name="Nolan M."/>
            <person name="Ohm R."/>
            <person name="Pangilinan J."/>
            <person name="Park H.-J."/>
            <person name="Ramirez L."/>
            <person name="Alfaro M."/>
            <person name="Sun H."/>
            <person name="Tritt A."/>
            <person name="Yoshinaga Y."/>
            <person name="Zwiers L.-H."/>
            <person name="Turgeon B."/>
            <person name="Goodwin S."/>
            <person name="Spatafora J."/>
            <person name="Crous P."/>
            <person name="Grigoriev I."/>
        </authorList>
    </citation>
    <scope>NUCLEOTIDE SEQUENCE</scope>
    <source>
        <strain evidence="3">CBS 627.86</strain>
    </source>
</reference>
<feature type="compositionally biased region" description="Acidic residues" evidence="1">
    <location>
        <begin position="1132"/>
        <end position="1142"/>
    </location>
</feature>
<dbReference type="Proteomes" id="UP000799770">
    <property type="component" value="Unassembled WGS sequence"/>
</dbReference>
<evidence type="ECO:0000313" key="4">
    <source>
        <dbReference type="Proteomes" id="UP000799770"/>
    </source>
</evidence>
<feature type="compositionally biased region" description="Polar residues" evidence="1">
    <location>
        <begin position="1425"/>
        <end position="1438"/>
    </location>
</feature>
<feature type="compositionally biased region" description="Acidic residues" evidence="1">
    <location>
        <begin position="1098"/>
        <end position="1112"/>
    </location>
</feature>
<feature type="compositionally biased region" description="Basic and acidic residues" evidence="1">
    <location>
        <begin position="1379"/>
        <end position="1396"/>
    </location>
</feature>
<feature type="compositionally biased region" description="Low complexity" evidence="1">
    <location>
        <begin position="1355"/>
        <end position="1366"/>
    </location>
</feature>
<feature type="compositionally biased region" description="Polar residues" evidence="1">
    <location>
        <begin position="1399"/>
        <end position="1411"/>
    </location>
</feature>
<name>A0A6A5ZHY7_9PLEO</name>
<organism evidence="3 4">
    <name type="scientific">Lophiotrema nucula</name>
    <dbReference type="NCBI Taxonomy" id="690887"/>
    <lineage>
        <taxon>Eukaryota</taxon>
        <taxon>Fungi</taxon>
        <taxon>Dikarya</taxon>
        <taxon>Ascomycota</taxon>
        <taxon>Pezizomycotina</taxon>
        <taxon>Dothideomycetes</taxon>
        <taxon>Pleosporomycetidae</taxon>
        <taxon>Pleosporales</taxon>
        <taxon>Lophiotremataceae</taxon>
        <taxon>Lophiotrema</taxon>
    </lineage>
</organism>
<feature type="region of interest" description="Disordered" evidence="1">
    <location>
        <begin position="1048"/>
        <end position="1165"/>
    </location>
</feature>
<feature type="region of interest" description="Disordered" evidence="1">
    <location>
        <begin position="1309"/>
        <end position="1490"/>
    </location>
</feature>
<feature type="transmembrane region" description="Helical" evidence="2">
    <location>
        <begin position="231"/>
        <end position="249"/>
    </location>
</feature>
<sequence>MMTPFLRKATLSPVTGFFTQLSTNKHCIVGTTAKIPHFETCLQPPSFLDIFPRFAPSAMRWLNLSWPNATQVVQFIYNVAGEPGLAKALSCKPAVVEVRNSTGIAMESLLYSPTPTPMNTTAEMANNVTNATVEVANNVTNATVGLASHLTNTTTELAHNATNATIGFFAVPSSNVSTPFDNVVEVLQTAKEFYTVDSYNYLRVLPILLLLTLFVFFFRRCFGQQPLARRLANLAVTALIPSAMSMGLLNHGAELYRHDFIVAACCMFPAYALVNTTVLVAIVVGLVNVFAAPFILLNNFVMRPVWRFVYQHFWQIVRTILLLVLSVFLYVFAFPDTLREGGGMVYAVAGCYRVLRATGVSVFWSSLTISNLKLWLGTCTERLLLRVTPHVKLWTDVFSTIAIWLRPQIKDFLKPLQLALTDPIAAWNASQAYTTEPFADRVGAWLAKQVDTVAQLTSSLIRTTFAWILDLDLAGATSEALGRALLYILDIDLAGATSEAIVYAIEHGVPNIWPATIVAGVAAEHLLVAAAHMVCSSHVKLAAVRDYITAPEQQQRVGDSLVWLIERGLDLIQFITMHVYRVLNFILHMIGGPSWSLRSIKQFLDDSSPYKGRFDQEAAGMYLGLGHVFFWRTADEWGWKSPYGSKLLLLLAGQVVPEWRTTVPAVVAVVPTSDDTVPPITATLPTGTTTVSAGATTVPGSTGSTTVRAGGKHEGSKNNDLSRWEEVTETPEQIISDRLFFEHQRHGKSDLITVKQPQTEREQQPQQSESKLQAKSAGSDVDEDSRPEPTRRRRPRPGPKPKSSGIVFRYDGDGVIRKFRTSSMPETQKSQGDSVARLLAQLRRLPVSRVPSTLNAAISWEDQEALLLALAKVELRSDLPEDEQERLRQRYTELEYNMFHKEWREKNEKKAEEKRTQRQAERDRAPKKVTLRLAVPHIEGIDSPVEPPNFLGANDRGLKLTRSALPADWSSSPGEPPIPPRSLIGVQHLDGSGSGTGAAFPTLFGATSKLARSNVPPPEWSSPAGEPPVLPRNLIGLLDLDSTGNGAGAAPPTLFGGNFKLARSDAPPPDWSSPAGEPPAPPQNLIDFQDPDVAGGESDSDSDIDSASDSGDEQSKGKGKQGCAPPPPPPGGDDDSDDEGDDPPGPKPDKGKGKALSGLGQFSAGSHQGAFTYTGAVRMPTWTNDNSKLHGNAQGVQDDALITEIHMVLLKHGSKRDARRIFIQCQRVFSAALKEAQVTILQDKVPGLARTRAEQHLHDAKNDLDLALGIATLQDRVPGLSRAKALQYLHEAKDNVELALVVAGTDQGKENEGIASSTTHYKKDDDPDSSGSSGGNGNQPAGNSARSGQSQSADSSNPPASSGQSSDTAPKPEDDTEREEAQRTEASRKPQEEEARQMAQLQAESGETQCLETAREAEEEEARGVSQTQQEPNSQPFQASVESEDTSASSSFALGRAEDWDTQTCKDDEAKARANESDRSNTDIDSGLAEWVDADLEKLRRQGAEEMERMLKEIKGQKSQAAPVQTVVEKAQDDAMDVDDGQQMEASNISAPSSASFAGPSTPVVQLPPFNVFSRGQQQHNTASMFSAGQHSQASNIFAPSNAAFADPSTSVVQPSPFGIFSGQQQPNTASMFSAGQQSQAPNIFAPSSAAFAGLSTSVVQPSSPFGIFSGGQQQVGTAGIFSAGQQSQAFNIFAPSSAACAIPAPPVVRPPPTNFFSGGQQQIDTVGMFSAQNSSDALGAKLDEASQVAASGTPKEEEEEEDEFELALIKEMEDQGMI</sequence>
<feature type="region of interest" description="Disordered" evidence="1">
    <location>
        <begin position="905"/>
        <end position="925"/>
    </location>
</feature>
<feature type="transmembrane region" description="Helical" evidence="2">
    <location>
        <begin position="313"/>
        <end position="333"/>
    </location>
</feature>
<evidence type="ECO:0000313" key="3">
    <source>
        <dbReference type="EMBL" id="KAF2118684.1"/>
    </source>
</evidence>
<feature type="compositionally biased region" description="Basic and acidic residues" evidence="1">
    <location>
        <begin position="1456"/>
        <end position="1482"/>
    </location>
</feature>
<feature type="compositionally biased region" description="Basic and acidic residues" evidence="1">
    <location>
        <begin position="711"/>
        <end position="726"/>
    </location>
</feature>
<evidence type="ECO:0000256" key="1">
    <source>
        <dbReference type="SAM" id="MobiDB-lite"/>
    </source>
</evidence>
<feature type="region of interest" description="Disordered" evidence="1">
    <location>
        <begin position="749"/>
        <end position="808"/>
    </location>
</feature>
<keyword evidence="2" id="KW-0472">Membrane</keyword>
<evidence type="ECO:0000256" key="2">
    <source>
        <dbReference type="SAM" id="Phobius"/>
    </source>
</evidence>
<keyword evidence="2" id="KW-1133">Transmembrane helix</keyword>
<feature type="transmembrane region" description="Helical" evidence="2">
    <location>
        <begin position="279"/>
        <end position="301"/>
    </location>
</feature>
<accession>A0A6A5ZHY7</accession>
<feature type="region of interest" description="Disordered" evidence="1">
    <location>
        <begin position="691"/>
        <end position="728"/>
    </location>
</feature>